<keyword evidence="1" id="KW-0378">Hydrolase</keyword>
<sequence>MEKARCARNLNIGNFWVLLKCTKTFWCYFAEVRNFGYYRTCMSSCLQVIFLFLVIRFW</sequence>
<proteinExistence type="predicted"/>
<protein>
    <submittedName>
        <fullName evidence="1">Alpha/beta-Hydrolases superfamily protein</fullName>
    </submittedName>
</protein>
<reference evidence="1" key="1">
    <citation type="submission" date="2015-12" db="EMBL/GenBank/DDBJ databases">
        <title>Update maize B73 reference genome by single molecule sequencing technologies.</title>
        <authorList>
            <consortium name="Maize Genome Sequencing Project"/>
            <person name="Ware D."/>
        </authorList>
    </citation>
    <scope>NUCLEOTIDE SEQUENCE [LARGE SCALE GENOMIC DNA]</scope>
    <source>
        <tissue evidence="1">Seedling</tissue>
    </source>
</reference>
<accession>A0A1D6I4Z6</accession>
<dbReference type="EMBL" id="CM007650">
    <property type="protein sequence ID" value="ONM55204.1"/>
    <property type="molecule type" value="Genomic_DNA"/>
</dbReference>
<evidence type="ECO:0000313" key="1">
    <source>
        <dbReference type="EMBL" id="ONM55204.1"/>
    </source>
</evidence>
<dbReference type="GO" id="GO:0016787">
    <property type="term" value="F:hydrolase activity"/>
    <property type="evidence" value="ECO:0007669"/>
    <property type="project" value="UniProtKB-KW"/>
</dbReference>
<organism evidence="1">
    <name type="scientific">Zea mays</name>
    <name type="common">Maize</name>
    <dbReference type="NCBI Taxonomy" id="4577"/>
    <lineage>
        <taxon>Eukaryota</taxon>
        <taxon>Viridiplantae</taxon>
        <taxon>Streptophyta</taxon>
        <taxon>Embryophyta</taxon>
        <taxon>Tracheophyta</taxon>
        <taxon>Spermatophyta</taxon>
        <taxon>Magnoliopsida</taxon>
        <taxon>Liliopsida</taxon>
        <taxon>Poales</taxon>
        <taxon>Poaceae</taxon>
        <taxon>PACMAD clade</taxon>
        <taxon>Panicoideae</taxon>
        <taxon>Andropogonodae</taxon>
        <taxon>Andropogoneae</taxon>
        <taxon>Tripsacinae</taxon>
        <taxon>Zea</taxon>
    </lineage>
</organism>
<name>A0A1D6I4Z6_MAIZE</name>
<gene>
    <name evidence="1" type="ORF">ZEAMMB73_Zm00001d020602</name>
</gene>
<dbReference type="AlphaFoldDB" id="A0A1D6I4Z6"/>